<dbReference type="Pfam" id="PF00069">
    <property type="entry name" value="Pkinase"/>
    <property type="match status" value="1"/>
</dbReference>
<dbReference type="InterPro" id="IPR000719">
    <property type="entry name" value="Prot_kinase_dom"/>
</dbReference>
<dbReference type="InterPro" id="IPR010730">
    <property type="entry name" value="HET"/>
</dbReference>
<organism evidence="2 3">
    <name type="scientific">Hypocrea jecorina (strain ATCC 56765 / BCRC 32924 / NRRL 11460 / Rut C-30)</name>
    <name type="common">Trichoderma reesei</name>
    <dbReference type="NCBI Taxonomy" id="1344414"/>
    <lineage>
        <taxon>Eukaryota</taxon>
        <taxon>Fungi</taxon>
        <taxon>Dikarya</taxon>
        <taxon>Ascomycota</taxon>
        <taxon>Pezizomycotina</taxon>
        <taxon>Sordariomycetes</taxon>
        <taxon>Hypocreomycetidae</taxon>
        <taxon>Hypocreales</taxon>
        <taxon>Hypocreaceae</taxon>
        <taxon>Trichoderma</taxon>
    </lineage>
</organism>
<dbReference type="Proteomes" id="UP000024376">
    <property type="component" value="Unassembled WGS sequence"/>
</dbReference>
<dbReference type="OrthoDB" id="4897934at2759"/>
<accession>A0A024SCW5</accession>
<dbReference type="PROSITE" id="PS00108">
    <property type="entry name" value="PROTEIN_KINASE_ST"/>
    <property type="match status" value="1"/>
</dbReference>
<dbReference type="InterPro" id="IPR008271">
    <property type="entry name" value="Ser/Thr_kinase_AS"/>
</dbReference>
<dbReference type="EMBL" id="KI911143">
    <property type="protein sequence ID" value="ETS03200.1"/>
    <property type="molecule type" value="Genomic_DNA"/>
</dbReference>
<dbReference type="PROSITE" id="PS50011">
    <property type="entry name" value="PROTEIN_KINASE_DOM"/>
    <property type="match status" value="1"/>
</dbReference>
<dbReference type="PANTHER" id="PTHR33112">
    <property type="entry name" value="DOMAIN PROTEIN, PUTATIVE-RELATED"/>
    <property type="match status" value="1"/>
</dbReference>
<protein>
    <submittedName>
        <fullName evidence="2">HET-domain-containing protein</fullName>
    </submittedName>
</protein>
<evidence type="ECO:0000259" key="1">
    <source>
        <dbReference type="PROSITE" id="PS50011"/>
    </source>
</evidence>
<sequence length="1150" mass="129989">MGDSTAIITFEDIFFRCVNNPDGGEPNPKECSFFLPQDEADSLVVEDKVAATLVKLLEMSAEDAEKLADYVVKSAKKVFLTLLYTDTIEFINDLQTAGFNDEHLPVCYTQNPSGAPTGHEVCSLRPELPSTSRVPLEGFANWGLRKIAEFGQKQWIFLCPVFDDTEFIYQFSKEQRLPFMPAVNHGEGAGHFGLVQRLKLHPAHYRTGSSSIRSTDCDGDGPIEVALKYLLQDGRPAEREKFYKREMETLQMMNKLNNRHLIKAIATYKKGSQMYFLFPWADGGNLEDLFHKGQGKLDETQANWAFAQMIGLSAGISELNSSKFRHGDIKPSNILCFGIGAGTSNDCRLVIADVGLAKFHAEYTRNRNKSTTTRHGSMTYEPPEVLPKTGSAILSTKRYDTWSLGCVFLEFLIWLLYGGNGLKAFYEDLNKDPNNCRFWKDSFWLGQRRRHPAVSRWIKRLQADLRHPSAFRDLVATIKKSMLVRIEGRKSSKDLHQELLKIQDKVSDDPKYLYSSDLERLASRRAPASGTTVDQGVIKNLAIQRSSRLYDRWRNAAENDWAISLIRKVGWSTLRPPKRAANTCQSYRIFDSEDPVAILQSIANHVGCGSNDCFWCHLLRVCHAKVKLSSGKPVSYVLDEASHVFRNVFDDRALISIYSDPASGFAPPYAQVGLPILPNAGSPQQFKLLNAWIKRCDESHNCLPHKEGTDERVLMPTRVIKVGLRRLRLVETSNGISGKYVALSHCWGRLTKEQKFCTYQSNIEALKKDIPYKSLPKSFQDAVRVTRALRVPYLWIDSICIIQEDEEDWKSEASKMEQVFSSAYCTIAASSATSSLDGFLGKRKPRACVSIRTSHGPLYLAEAIDDFHEHVEKSVLSTRGWVLQERALSRRTIYFTSTQVYWECGEGIFCETLATLQNPHSRFIGDAHFPASGLEFYKDGRIRLIQHLYEVYSKLQLTNAGDRPKAILGLQNRLAYTFGSRADYGVHWNYPERTLLWRAESPGKLCRISFQTQDAVPSWSWMAYTGAITYVDIPFKEVDWMGNPQIPFGPGDQNGEWNGLLCAQARPLRIDNDQLRERMVLDSGDSMFCSKGWKCVVVGKSKTRTKNDAFLHYVLLVRPLSGAAETYERVGVASLLTDHISAETEVVFLA</sequence>
<gene>
    <name evidence="2" type="ORF">M419DRAFT_128499</name>
</gene>
<reference evidence="3" key="1">
    <citation type="journal article" date="2013" name="Ind. Biotechnol.">
        <title>Comparative genomics analysis of Trichoderma reesei strains.</title>
        <authorList>
            <person name="Koike H."/>
            <person name="Aerts A."/>
            <person name="LaButti K."/>
            <person name="Grigoriev I.V."/>
            <person name="Baker S.E."/>
        </authorList>
    </citation>
    <scope>NUCLEOTIDE SEQUENCE [LARGE SCALE GENOMIC DNA]</scope>
    <source>
        <strain evidence="3">ATCC 56765 / BCRC 32924 / NRRL 11460 / Rut C-30</strain>
    </source>
</reference>
<dbReference type="PANTHER" id="PTHR33112:SF10">
    <property type="entry name" value="TOL"/>
    <property type="match status" value="1"/>
</dbReference>
<dbReference type="CDD" id="cd00180">
    <property type="entry name" value="PKc"/>
    <property type="match status" value="1"/>
</dbReference>
<dbReference type="InterPro" id="IPR011009">
    <property type="entry name" value="Kinase-like_dom_sf"/>
</dbReference>
<dbReference type="SMART" id="SM00220">
    <property type="entry name" value="S_TKc"/>
    <property type="match status" value="1"/>
</dbReference>
<dbReference type="AlphaFoldDB" id="A0A024SCW5"/>
<dbReference type="SUPFAM" id="SSF56112">
    <property type="entry name" value="Protein kinase-like (PK-like)"/>
    <property type="match status" value="1"/>
</dbReference>
<dbReference type="Pfam" id="PF06985">
    <property type="entry name" value="HET"/>
    <property type="match status" value="1"/>
</dbReference>
<evidence type="ECO:0000313" key="2">
    <source>
        <dbReference type="EMBL" id="ETS03200.1"/>
    </source>
</evidence>
<dbReference type="HOGENOM" id="CLU_002639_7_0_1"/>
<dbReference type="KEGG" id="trr:M419DRAFT_128499"/>
<feature type="domain" description="Protein kinase" evidence="1">
    <location>
        <begin position="181"/>
        <end position="499"/>
    </location>
</feature>
<evidence type="ECO:0000313" key="3">
    <source>
        <dbReference type="Proteomes" id="UP000024376"/>
    </source>
</evidence>
<name>A0A024SCW5_HYPJR</name>
<proteinExistence type="predicted"/>
<dbReference type="GO" id="GO:0005524">
    <property type="term" value="F:ATP binding"/>
    <property type="evidence" value="ECO:0007669"/>
    <property type="project" value="InterPro"/>
</dbReference>
<dbReference type="Gene3D" id="1.10.510.10">
    <property type="entry name" value="Transferase(Phosphotransferase) domain 1"/>
    <property type="match status" value="1"/>
</dbReference>
<dbReference type="GO" id="GO:0004672">
    <property type="term" value="F:protein kinase activity"/>
    <property type="evidence" value="ECO:0007669"/>
    <property type="project" value="InterPro"/>
</dbReference>